<comment type="caution">
    <text evidence="3">The sequence shown here is derived from an EMBL/GenBank/DDBJ whole genome shotgun (WGS) entry which is preliminary data.</text>
</comment>
<comment type="similarity">
    <text evidence="1">Belongs to the fantastic four family.</text>
</comment>
<dbReference type="InterPro" id="IPR021410">
    <property type="entry name" value="FAF"/>
</dbReference>
<dbReference type="InterPro" id="IPR046431">
    <property type="entry name" value="FAF_dom"/>
</dbReference>
<evidence type="ECO:0000256" key="1">
    <source>
        <dbReference type="ARBA" id="ARBA00008690"/>
    </source>
</evidence>
<name>A0AAD8H5Y7_9APIA</name>
<proteinExistence type="inferred from homology"/>
<evidence type="ECO:0000313" key="3">
    <source>
        <dbReference type="EMBL" id="KAK1360326.1"/>
    </source>
</evidence>
<sequence>MIHFCKKSLHSFFNNVTSCTSQQHSSTPDHCRNTMPFGGVGLSVLANYDDFPKPNNVVQSLCFINGSRKIKEALELEKNKRDHVEIRIKGLGGGDADGLGSCTESLGFESCTERSVSNEYGIDFYDKTRVNKKSKIVERRKEWNFPPPLNSLDDNGKPMFVLKPVRKDGRLELTEVQIHRQESLHACREDGRLRMYLVELNPTNDGEISVDTEDELSDTKEIKLADTKEKLVVEEEWKFPENCGGGEDCRWLNEMVVSHGDHHHHHHHHNMHGWGQQCVTIR</sequence>
<evidence type="ECO:0000313" key="4">
    <source>
        <dbReference type="Proteomes" id="UP001237642"/>
    </source>
</evidence>
<gene>
    <name evidence="3" type="ORF">POM88_044800</name>
</gene>
<dbReference type="PANTHER" id="PTHR33155:SF27">
    <property type="entry name" value="FANTASTIC FOUR-LIKE PROTEIN (DUF3049)"/>
    <property type="match status" value="1"/>
</dbReference>
<keyword evidence="4" id="KW-1185">Reference proteome</keyword>
<reference evidence="3" key="1">
    <citation type="submission" date="2023-02" db="EMBL/GenBank/DDBJ databases">
        <title>Genome of toxic invasive species Heracleum sosnowskyi carries increased number of genes despite the absence of recent whole-genome duplications.</title>
        <authorList>
            <person name="Schelkunov M."/>
            <person name="Shtratnikova V."/>
            <person name="Makarenko M."/>
            <person name="Klepikova A."/>
            <person name="Omelchenko D."/>
            <person name="Novikova G."/>
            <person name="Obukhova E."/>
            <person name="Bogdanov V."/>
            <person name="Penin A."/>
            <person name="Logacheva M."/>
        </authorList>
    </citation>
    <scope>NUCLEOTIDE SEQUENCE</scope>
    <source>
        <strain evidence="3">Hsosn_3</strain>
        <tissue evidence="3">Leaf</tissue>
    </source>
</reference>
<dbReference type="AlphaFoldDB" id="A0AAD8H5Y7"/>
<organism evidence="3 4">
    <name type="scientific">Heracleum sosnowskyi</name>
    <dbReference type="NCBI Taxonomy" id="360622"/>
    <lineage>
        <taxon>Eukaryota</taxon>
        <taxon>Viridiplantae</taxon>
        <taxon>Streptophyta</taxon>
        <taxon>Embryophyta</taxon>
        <taxon>Tracheophyta</taxon>
        <taxon>Spermatophyta</taxon>
        <taxon>Magnoliopsida</taxon>
        <taxon>eudicotyledons</taxon>
        <taxon>Gunneridae</taxon>
        <taxon>Pentapetalae</taxon>
        <taxon>asterids</taxon>
        <taxon>campanulids</taxon>
        <taxon>Apiales</taxon>
        <taxon>Apiaceae</taxon>
        <taxon>Apioideae</taxon>
        <taxon>apioid superclade</taxon>
        <taxon>Tordylieae</taxon>
        <taxon>Tordyliinae</taxon>
        <taxon>Heracleum</taxon>
    </lineage>
</organism>
<dbReference type="Pfam" id="PF11250">
    <property type="entry name" value="FAF"/>
    <property type="match status" value="1"/>
</dbReference>
<protein>
    <submittedName>
        <fullName evidence="3">The fantastic four family</fullName>
    </submittedName>
</protein>
<dbReference type="EMBL" id="JAUIZM010000010">
    <property type="protein sequence ID" value="KAK1360326.1"/>
    <property type="molecule type" value="Genomic_DNA"/>
</dbReference>
<accession>A0AAD8H5Y7</accession>
<feature type="domain" description="FAF" evidence="2">
    <location>
        <begin position="144"/>
        <end position="197"/>
    </location>
</feature>
<dbReference type="Proteomes" id="UP001237642">
    <property type="component" value="Unassembled WGS sequence"/>
</dbReference>
<reference evidence="3" key="2">
    <citation type="submission" date="2023-05" db="EMBL/GenBank/DDBJ databases">
        <authorList>
            <person name="Schelkunov M.I."/>
        </authorList>
    </citation>
    <scope>NUCLEOTIDE SEQUENCE</scope>
    <source>
        <strain evidence="3">Hsosn_3</strain>
        <tissue evidence="3">Leaf</tissue>
    </source>
</reference>
<dbReference type="PANTHER" id="PTHR33155">
    <property type="entry name" value="FANTASTIC FOUR-LIKE PROTEIN (DUF3049)"/>
    <property type="match status" value="1"/>
</dbReference>
<evidence type="ECO:0000259" key="2">
    <source>
        <dbReference type="Pfam" id="PF11250"/>
    </source>
</evidence>